<dbReference type="Proteomes" id="UP000076722">
    <property type="component" value="Unassembled WGS sequence"/>
</dbReference>
<accession>A0A164N3X9</accession>
<gene>
    <name evidence="1" type="ORF">SISNIDRAFT_491183</name>
</gene>
<evidence type="ECO:0000313" key="1">
    <source>
        <dbReference type="EMBL" id="KZS87326.1"/>
    </source>
</evidence>
<dbReference type="EMBL" id="KV419452">
    <property type="protein sequence ID" value="KZS87326.1"/>
    <property type="molecule type" value="Genomic_DNA"/>
</dbReference>
<organism evidence="1 2">
    <name type="scientific">Sistotremastrum niveocremeum HHB9708</name>
    <dbReference type="NCBI Taxonomy" id="1314777"/>
    <lineage>
        <taxon>Eukaryota</taxon>
        <taxon>Fungi</taxon>
        <taxon>Dikarya</taxon>
        <taxon>Basidiomycota</taxon>
        <taxon>Agaricomycotina</taxon>
        <taxon>Agaricomycetes</taxon>
        <taxon>Sistotremastrales</taxon>
        <taxon>Sistotremastraceae</taxon>
        <taxon>Sertulicium</taxon>
        <taxon>Sertulicium niveocremeum</taxon>
    </lineage>
</organism>
<name>A0A164N3X9_9AGAM</name>
<keyword evidence="2" id="KW-1185">Reference proteome</keyword>
<sequence length="179" mass="20540">MSSIATYDPTHLDFEGQLRDWTQNPMLRLFGIPLNDPIVFHHIDGRIGVPLLFLESPAVGASFLLDAEKLVNLSGIKIVLGWPGHEERYLEPAASESEPLTMESLFKLVWAEARQAFNNGKLILRYNIRDHDYEARKFQISCHHPSTRVSWHLLHLHSLAHVGPDIWQAFFLIRNPLSR</sequence>
<proteinExistence type="predicted"/>
<dbReference type="AlphaFoldDB" id="A0A164N3X9"/>
<evidence type="ECO:0000313" key="2">
    <source>
        <dbReference type="Proteomes" id="UP000076722"/>
    </source>
</evidence>
<reference evidence="1 2" key="1">
    <citation type="journal article" date="2016" name="Mol. Biol. Evol.">
        <title>Comparative Genomics of Early-Diverging Mushroom-Forming Fungi Provides Insights into the Origins of Lignocellulose Decay Capabilities.</title>
        <authorList>
            <person name="Nagy L.G."/>
            <person name="Riley R."/>
            <person name="Tritt A."/>
            <person name="Adam C."/>
            <person name="Daum C."/>
            <person name="Floudas D."/>
            <person name="Sun H."/>
            <person name="Yadav J.S."/>
            <person name="Pangilinan J."/>
            <person name="Larsson K.H."/>
            <person name="Matsuura K."/>
            <person name="Barry K."/>
            <person name="Labutti K."/>
            <person name="Kuo R."/>
            <person name="Ohm R.A."/>
            <person name="Bhattacharya S.S."/>
            <person name="Shirouzu T."/>
            <person name="Yoshinaga Y."/>
            <person name="Martin F.M."/>
            <person name="Grigoriev I.V."/>
            <person name="Hibbett D.S."/>
        </authorList>
    </citation>
    <scope>NUCLEOTIDE SEQUENCE [LARGE SCALE GENOMIC DNA]</scope>
    <source>
        <strain evidence="1 2">HHB9708</strain>
    </source>
</reference>
<protein>
    <submittedName>
        <fullName evidence="1">Uncharacterized protein</fullName>
    </submittedName>
</protein>